<dbReference type="InterPro" id="IPR003442">
    <property type="entry name" value="T6A_TsaE"/>
</dbReference>
<dbReference type="PANTHER" id="PTHR33540">
    <property type="entry name" value="TRNA THREONYLCARBAMOYLADENOSINE BIOSYNTHESIS PROTEIN TSAE"/>
    <property type="match status" value="1"/>
</dbReference>
<organism evidence="11 12">
    <name type="scientific">Dokdonia genika</name>
    <dbReference type="NCBI Taxonomy" id="308113"/>
    <lineage>
        <taxon>Bacteria</taxon>
        <taxon>Pseudomonadati</taxon>
        <taxon>Bacteroidota</taxon>
        <taxon>Flavobacteriia</taxon>
        <taxon>Flavobacteriales</taxon>
        <taxon>Flavobacteriaceae</taxon>
        <taxon>Dokdonia</taxon>
    </lineage>
</organism>
<evidence type="ECO:0000256" key="4">
    <source>
        <dbReference type="ARBA" id="ARBA00022490"/>
    </source>
</evidence>
<evidence type="ECO:0000313" key="11">
    <source>
        <dbReference type="EMBL" id="MFC4688957.1"/>
    </source>
</evidence>
<dbReference type="EMBL" id="JBHSHB010000003">
    <property type="protein sequence ID" value="MFC4688957.1"/>
    <property type="molecule type" value="Genomic_DNA"/>
</dbReference>
<dbReference type="SUPFAM" id="SSF52540">
    <property type="entry name" value="P-loop containing nucleoside triphosphate hydrolases"/>
    <property type="match status" value="1"/>
</dbReference>
<dbReference type="Gene3D" id="3.40.50.300">
    <property type="entry name" value="P-loop containing nucleotide triphosphate hydrolases"/>
    <property type="match status" value="1"/>
</dbReference>
<keyword evidence="4" id="KW-0963">Cytoplasm</keyword>
<keyword evidence="6" id="KW-0479">Metal-binding</keyword>
<dbReference type="InterPro" id="IPR027417">
    <property type="entry name" value="P-loop_NTPase"/>
</dbReference>
<proteinExistence type="inferred from homology"/>
<comment type="caution">
    <text evidence="11">The sequence shown here is derived from an EMBL/GenBank/DDBJ whole genome shotgun (WGS) entry which is preliminary data.</text>
</comment>
<evidence type="ECO:0000256" key="3">
    <source>
        <dbReference type="ARBA" id="ARBA00019010"/>
    </source>
</evidence>
<sequence length="135" mass="15399">MQTSYDLSDIEAIADKIVTTVRSNVLLFYGEMGSGKTTLIKAIAKKLGVTDPISSPTFSIVNEYVTGNDQLIYHFDFYRITNQEEALDMGFEEYIYNGDWIFIEWPDNISKFLPKDADIIKLEKQNASKRVISIN</sequence>
<evidence type="ECO:0000256" key="2">
    <source>
        <dbReference type="ARBA" id="ARBA00007599"/>
    </source>
</evidence>
<evidence type="ECO:0000256" key="5">
    <source>
        <dbReference type="ARBA" id="ARBA00022694"/>
    </source>
</evidence>
<dbReference type="PANTHER" id="PTHR33540:SF2">
    <property type="entry name" value="TRNA THREONYLCARBAMOYLADENOSINE BIOSYNTHESIS PROTEIN TSAE"/>
    <property type="match status" value="1"/>
</dbReference>
<keyword evidence="9" id="KW-0460">Magnesium</keyword>
<protein>
    <recommendedName>
        <fullName evidence="3">tRNA threonylcarbamoyladenosine biosynthesis protein TsaE</fullName>
    </recommendedName>
    <alternativeName>
        <fullName evidence="10">t(6)A37 threonylcarbamoyladenosine biosynthesis protein TsaE</fullName>
    </alternativeName>
</protein>
<dbReference type="Proteomes" id="UP001595878">
    <property type="component" value="Unassembled WGS sequence"/>
</dbReference>
<comment type="subcellular location">
    <subcellularLocation>
        <location evidence="1">Cytoplasm</location>
    </subcellularLocation>
</comment>
<accession>A0ABV9L6E2</accession>
<evidence type="ECO:0000256" key="10">
    <source>
        <dbReference type="ARBA" id="ARBA00032441"/>
    </source>
</evidence>
<dbReference type="Pfam" id="PF02367">
    <property type="entry name" value="TsaE"/>
    <property type="match status" value="1"/>
</dbReference>
<evidence type="ECO:0000256" key="7">
    <source>
        <dbReference type="ARBA" id="ARBA00022741"/>
    </source>
</evidence>
<comment type="similarity">
    <text evidence="2">Belongs to the TsaE family.</text>
</comment>
<evidence type="ECO:0000256" key="6">
    <source>
        <dbReference type="ARBA" id="ARBA00022723"/>
    </source>
</evidence>
<keyword evidence="12" id="KW-1185">Reference proteome</keyword>
<reference evidence="12" key="1">
    <citation type="journal article" date="2019" name="Int. J. Syst. Evol. Microbiol.">
        <title>The Global Catalogue of Microorganisms (GCM) 10K type strain sequencing project: providing services to taxonomists for standard genome sequencing and annotation.</title>
        <authorList>
            <consortium name="The Broad Institute Genomics Platform"/>
            <consortium name="The Broad Institute Genome Sequencing Center for Infectious Disease"/>
            <person name="Wu L."/>
            <person name="Ma J."/>
        </authorList>
    </citation>
    <scope>NUCLEOTIDE SEQUENCE [LARGE SCALE GENOMIC DNA]</scope>
    <source>
        <strain evidence="12">CGMCC 4.7427</strain>
    </source>
</reference>
<keyword evidence="8" id="KW-0067">ATP-binding</keyword>
<evidence type="ECO:0000256" key="9">
    <source>
        <dbReference type="ARBA" id="ARBA00022842"/>
    </source>
</evidence>
<name>A0ABV9L6E2_9FLAO</name>
<keyword evidence="5" id="KW-0819">tRNA processing</keyword>
<keyword evidence="7" id="KW-0547">Nucleotide-binding</keyword>
<evidence type="ECO:0000256" key="1">
    <source>
        <dbReference type="ARBA" id="ARBA00004496"/>
    </source>
</evidence>
<evidence type="ECO:0000256" key="8">
    <source>
        <dbReference type="ARBA" id="ARBA00022840"/>
    </source>
</evidence>
<dbReference type="RefSeq" id="WP_380031231.1">
    <property type="nucleotide sequence ID" value="NZ_JBHSHB010000003.1"/>
</dbReference>
<dbReference type="NCBIfam" id="TIGR00150">
    <property type="entry name" value="T6A_YjeE"/>
    <property type="match status" value="1"/>
</dbReference>
<gene>
    <name evidence="11" type="primary">tsaE</name>
    <name evidence="11" type="ORF">ACFO5T_00810</name>
</gene>
<evidence type="ECO:0000313" key="12">
    <source>
        <dbReference type="Proteomes" id="UP001595878"/>
    </source>
</evidence>